<reference evidence="1 4" key="1">
    <citation type="submission" date="2015-01" db="EMBL/GenBank/DDBJ databases">
        <title>Genome Sequence of Pseudomonas antarctica CMS 35.</title>
        <authorList>
            <person name="Voget S."/>
            <person name="Chow J."/>
            <person name="Daniel R."/>
            <person name="Streit W."/>
        </authorList>
    </citation>
    <scope>NUCLEOTIDE SEQUENCE [LARGE SCALE GENOMIC DNA]</scope>
    <source>
        <strain evidence="1 4">CMS 35</strain>
    </source>
</reference>
<dbReference type="Proteomes" id="UP000182470">
    <property type="component" value="Chromosome I"/>
</dbReference>
<accession>A0A1H0BYK9</accession>
<dbReference type="AlphaFoldDB" id="A0A1H0BYK9"/>
<dbReference type="RefSeq" id="WP_083359106.1">
    <property type="nucleotide sequence ID" value="NZ_JXDI01000003.1"/>
</dbReference>
<proteinExistence type="predicted"/>
<keyword evidence="4" id="KW-1185">Reference proteome</keyword>
<gene>
    <name evidence="1" type="ORF">PSAN_48920</name>
    <name evidence="2" type="ORF">SAMN04490179_4552</name>
</gene>
<evidence type="ECO:0000313" key="3">
    <source>
        <dbReference type="Proteomes" id="UP000182470"/>
    </source>
</evidence>
<organism evidence="2 3">
    <name type="scientific">Pseudomonas antarctica</name>
    <dbReference type="NCBI Taxonomy" id="219572"/>
    <lineage>
        <taxon>Bacteria</taxon>
        <taxon>Pseudomonadati</taxon>
        <taxon>Pseudomonadota</taxon>
        <taxon>Gammaproteobacteria</taxon>
        <taxon>Pseudomonadales</taxon>
        <taxon>Pseudomonadaceae</taxon>
        <taxon>Pseudomonas</taxon>
    </lineage>
</organism>
<sequence length="103" mass="11295">MVKRIALGMVLLLLCAFVTLVALCWMFLAVLGNSTRAWRLAVSFDQLANTAFGGSEDETISSRAGKATRQGKRWGCLLCGLLNRFEPDHCEKNIEADEGKMSA</sequence>
<dbReference type="Proteomes" id="UP000748067">
    <property type="component" value="Unassembled WGS sequence"/>
</dbReference>
<evidence type="ECO:0000313" key="4">
    <source>
        <dbReference type="Proteomes" id="UP000748067"/>
    </source>
</evidence>
<evidence type="ECO:0000313" key="2">
    <source>
        <dbReference type="EMBL" id="SDN50646.1"/>
    </source>
</evidence>
<reference evidence="2 3" key="2">
    <citation type="submission" date="2016-10" db="EMBL/GenBank/DDBJ databases">
        <authorList>
            <person name="de Groot N.N."/>
        </authorList>
    </citation>
    <scope>NUCLEOTIDE SEQUENCE [LARGE SCALE GENOMIC DNA]</scope>
    <source>
        <strain evidence="2 3">BS2772</strain>
    </source>
</reference>
<protein>
    <submittedName>
        <fullName evidence="2">Uncharacterized protein</fullName>
    </submittedName>
</protein>
<name>A0A1H0BYK9_9PSED</name>
<dbReference type="EMBL" id="LT629704">
    <property type="protein sequence ID" value="SDN50646.1"/>
    <property type="molecule type" value="Genomic_DNA"/>
</dbReference>
<dbReference type="EMBL" id="JXDI01000003">
    <property type="protein sequence ID" value="KAF2406715.1"/>
    <property type="molecule type" value="Genomic_DNA"/>
</dbReference>
<evidence type="ECO:0000313" key="1">
    <source>
        <dbReference type="EMBL" id="KAF2406715.1"/>
    </source>
</evidence>